<keyword evidence="2" id="KW-1185">Reference proteome</keyword>
<comment type="caution">
    <text evidence="1">The sequence shown here is derived from an EMBL/GenBank/DDBJ whole genome shotgun (WGS) entry which is preliminary data.</text>
</comment>
<dbReference type="Proteomes" id="UP000240728">
    <property type="component" value="Unassembled WGS sequence"/>
</dbReference>
<protein>
    <submittedName>
        <fullName evidence="1">Uncharacterized protein</fullName>
    </submittedName>
</protein>
<gene>
    <name evidence="1" type="ORF">C0W53_15250</name>
</gene>
<accession>A0AAX0YTF7</accession>
<evidence type="ECO:0000313" key="1">
    <source>
        <dbReference type="EMBL" id="PSX43986.1"/>
    </source>
</evidence>
<reference evidence="1 2" key="1">
    <citation type="submission" date="2018-01" db="EMBL/GenBank/DDBJ databases">
        <title>Whole genome sequencing of Histamine producing bacteria.</title>
        <authorList>
            <person name="Butler K."/>
        </authorList>
    </citation>
    <scope>NUCLEOTIDE SEQUENCE [LARGE SCALE GENOMIC DNA]</scope>
    <source>
        <strain evidence="1 2">A1-4</strain>
    </source>
</reference>
<name>A0AAX0YTF7_9GAMM</name>
<organism evidence="1 2">
    <name type="scientific">Photobacterium kishitanii</name>
    <dbReference type="NCBI Taxonomy" id="318456"/>
    <lineage>
        <taxon>Bacteria</taxon>
        <taxon>Pseudomonadati</taxon>
        <taxon>Pseudomonadota</taxon>
        <taxon>Gammaproteobacteria</taxon>
        <taxon>Vibrionales</taxon>
        <taxon>Vibrionaceae</taxon>
        <taxon>Photobacterium</taxon>
    </lineage>
</organism>
<proteinExistence type="predicted"/>
<dbReference type="RefSeq" id="WP_045043164.1">
    <property type="nucleotide sequence ID" value="NZ_JZTB01000014.1"/>
</dbReference>
<dbReference type="EMBL" id="PYOZ01000010">
    <property type="protein sequence ID" value="PSX43986.1"/>
    <property type="molecule type" value="Genomic_DNA"/>
</dbReference>
<dbReference type="AlphaFoldDB" id="A0AAX0YTF7"/>
<evidence type="ECO:0000313" key="2">
    <source>
        <dbReference type="Proteomes" id="UP000240728"/>
    </source>
</evidence>
<sequence length="77" mass="8420">MNNKNVTCANCGDPKGILTNYNANLNQLKLRDNSMGFGSLNCSICQYDGDFEINIQGNVSCSQCSNIIDQLLINIQS</sequence>